<dbReference type="PANTHER" id="PTHR44591:SF3">
    <property type="entry name" value="RESPONSE REGULATORY DOMAIN-CONTAINING PROTEIN"/>
    <property type="match status" value="1"/>
</dbReference>
<organism evidence="5 6">
    <name type="scientific">Caulobacter henricii</name>
    <dbReference type="NCBI Taxonomy" id="69395"/>
    <lineage>
        <taxon>Bacteria</taxon>
        <taxon>Pseudomonadati</taxon>
        <taxon>Pseudomonadota</taxon>
        <taxon>Alphaproteobacteria</taxon>
        <taxon>Caulobacterales</taxon>
        <taxon>Caulobacteraceae</taxon>
        <taxon>Caulobacter</taxon>
    </lineage>
</organism>
<feature type="region of interest" description="Disordered" evidence="3">
    <location>
        <begin position="151"/>
        <end position="197"/>
    </location>
</feature>
<dbReference type="PROSITE" id="PS50110">
    <property type="entry name" value="RESPONSE_REGULATORY"/>
    <property type="match status" value="1"/>
</dbReference>
<sequence length="197" mass="22072">MLPSTMINLEKARALIADSSSQAQDILASVLAGFGLRNVVRVQTGREAQDELKARPVDLIFTDAQIKDVDGYELIHWLRRQANDTLRQTPVILVSAHTPMRDVVRARDCGASFIVTKPVSPHVMLERILWVARSDRAFIECDVYVGPDRRWRNTGPPLEHPDGRRRDDQAAEVGEAADQNLSQTELDQLVKPQRTAA</sequence>
<feature type="compositionally biased region" description="Basic and acidic residues" evidence="3">
    <location>
        <begin position="159"/>
        <end position="169"/>
    </location>
</feature>
<reference evidence="5 6" key="1">
    <citation type="submission" date="2015-10" db="EMBL/GenBank/DDBJ databases">
        <title>Conservation of the essential genome among Caulobacter and Brevundimonas species.</title>
        <authorList>
            <person name="Scott D."/>
            <person name="Ely B."/>
        </authorList>
    </citation>
    <scope>NUCLEOTIDE SEQUENCE [LARGE SCALE GENOMIC DNA]</scope>
    <source>
        <strain evidence="5 6">CB4</strain>
    </source>
</reference>
<dbReference type="STRING" id="69395.AQ619_04945"/>
<dbReference type="GO" id="GO:0000160">
    <property type="term" value="P:phosphorelay signal transduction system"/>
    <property type="evidence" value="ECO:0007669"/>
    <property type="project" value="InterPro"/>
</dbReference>
<name>A0A0P0NYK5_9CAUL</name>
<proteinExistence type="predicted"/>
<keyword evidence="1 2" id="KW-0597">Phosphoprotein</keyword>
<dbReference type="SUPFAM" id="SSF52172">
    <property type="entry name" value="CheY-like"/>
    <property type="match status" value="1"/>
</dbReference>
<evidence type="ECO:0000313" key="5">
    <source>
        <dbReference type="EMBL" id="ALL12755.1"/>
    </source>
</evidence>
<dbReference type="AlphaFoldDB" id="A0A0P0NYK5"/>
<evidence type="ECO:0000256" key="2">
    <source>
        <dbReference type="PROSITE-ProRule" id="PRU00169"/>
    </source>
</evidence>
<dbReference type="InterPro" id="IPR001789">
    <property type="entry name" value="Sig_transdc_resp-reg_receiver"/>
</dbReference>
<dbReference type="EMBL" id="CP013002">
    <property type="protein sequence ID" value="ALL12755.1"/>
    <property type="molecule type" value="Genomic_DNA"/>
</dbReference>
<evidence type="ECO:0000256" key="1">
    <source>
        <dbReference type="ARBA" id="ARBA00022553"/>
    </source>
</evidence>
<evidence type="ECO:0000256" key="3">
    <source>
        <dbReference type="SAM" id="MobiDB-lite"/>
    </source>
</evidence>
<keyword evidence="6" id="KW-1185">Reference proteome</keyword>
<dbReference type="OrthoDB" id="7202050at2"/>
<dbReference type="Proteomes" id="UP000056905">
    <property type="component" value="Chromosome"/>
</dbReference>
<evidence type="ECO:0000313" key="6">
    <source>
        <dbReference type="Proteomes" id="UP000056905"/>
    </source>
</evidence>
<evidence type="ECO:0000259" key="4">
    <source>
        <dbReference type="PROSITE" id="PS50110"/>
    </source>
</evidence>
<dbReference type="SMART" id="SM00448">
    <property type="entry name" value="REC"/>
    <property type="match status" value="1"/>
</dbReference>
<accession>A0A0P0NYK5</accession>
<dbReference type="Gene3D" id="3.40.50.2300">
    <property type="match status" value="1"/>
</dbReference>
<dbReference type="CDD" id="cd00156">
    <property type="entry name" value="REC"/>
    <property type="match status" value="1"/>
</dbReference>
<dbReference type="Pfam" id="PF00072">
    <property type="entry name" value="Response_reg"/>
    <property type="match status" value="1"/>
</dbReference>
<dbReference type="PANTHER" id="PTHR44591">
    <property type="entry name" value="STRESS RESPONSE REGULATOR PROTEIN 1"/>
    <property type="match status" value="1"/>
</dbReference>
<dbReference type="InterPro" id="IPR011006">
    <property type="entry name" value="CheY-like_superfamily"/>
</dbReference>
<dbReference type="InterPro" id="IPR050595">
    <property type="entry name" value="Bact_response_regulator"/>
</dbReference>
<dbReference type="RefSeq" id="WP_062145082.1">
    <property type="nucleotide sequence ID" value="NZ_CP013002.1"/>
</dbReference>
<protein>
    <submittedName>
        <fullName evidence="5">Two-component system response regulator</fullName>
    </submittedName>
</protein>
<feature type="modified residue" description="4-aspartylphosphate" evidence="2">
    <location>
        <position position="63"/>
    </location>
</feature>
<gene>
    <name evidence="5" type="ORF">AQ619_04945</name>
</gene>
<dbReference type="KEGG" id="chq:AQ619_04945"/>
<feature type="domain" description="Response regulatory" evidence="4">
    <location>
        <begin position="13"/>
        <end position="132"/>
    </location>
</feature>